<feature type="transmembrane region" description="Helical" evidence="7">
    <location>
        <begin position="366"/>
        <end position="386"/>
    </location>
</feature>
<evidence type="ECO:0000256" key="1">
    <source>
        <dbReference type="ARBA" id="ARBA00004651"/>
    </source>
</evidence>
<keyword evidence="6 7" id="KW-0472">Membrane</keyword>
<keyword evidence="3" id="KW-1003">Cell membrane</keyword>
<evidence type="ECO:0000256" key="5">
    <source>
        <dbReference type="ARBA" id="ARBA00022989"/>
    </source>
</evidence>
<feature type="transmembrane region" description="Helical" evidence="7">
    <location>
        <begin position="420"/>
        <end position="442"/>
    </location>
</feature>
<dbReference type="PANTHER" id="PTHR30509">
    <property type="entry name" value="P-HYDROXYBENZOIC ACID EFFLUX PUMP SUBUNIT-RELATED"/>
    <property type="match status" value="1"/>
</dbReference>
<dbReference type="EMBL" id="SLZQ01000001">
    <property type="protein sequence ID" value="TCS39352.1"/>
    <property type="molecule type" value="Genomic_DNA"/>
</dbReference>
<gene>
    <name evidence="8" type="ORF">EDC30_101308</name>
</gene>
<dbReference type="AlphaFoldDB" id="A0A4R3I1E5"/>
<feature type="transmembrane region" description="Helical" evidence="7">
    <location>
        <begin position="83"/>
        <end position="100"/>
    </location>
</feature>
<dbReference type="RefSeq" id="WP_132256632.1">
    <property type="nucleotide sequence ID" value="NZ_SLZQ01000001.1"/>
</dbReference>
<comment type="subcellular location">
    <subcellularLocation>
        <location evidence="1">Cell membrane</location>
        <topology evidence="1">Multi-pass membrane protein</topology>
    </subcellularLocation>
</comment>
<evidence type="ECO:0000256" key="2">
    <source>
        <dbReference type="ARBA" id="ARBA00022448"/>
    </source>
</evidence>
<proteinExistence type="predicted"/>
<keyword evidence="9" id="KW-1185">Reference proteome</keyword>
<protein>
    <submittedName>
        <fullName evidence="8">Putative membrane protein YccC</fullName>
    </submittedName>
</protein>
<accession>A0A4R3I1E5</accession>
<dbReference type="OrthoDB" id="9807111at2"/>
<dbReference type="GO" id="GO:0022857">
    <property type="term" value="F:transmembrane transporter activity"/>
    <property type="evidence" value="ECO:0007669"/>
    <property type="project" value="InterPro"/>
</dbReference>
<feature type="transmembrane region" description="Helical" evidence="7">
    <location>
        <begin position="496"/>
        <end position="517"/>
    </location>
</feature>
<comment type="caution">
    <text evidence="8">The sequence shown here is derived from an EMBL/GenBank/DDBJ whole genome shotgun (WGS) entry which is preliminary data.</text>
</comment>
<evidence type="ECO:0000256" key="4">
    <source>
        <dbReference type="ARBA" id="ARBA00022692"/>
    </source>
</evidence>
<keyword evidence="2" id="KW-0813">Transport</keyword>
<name>A0A4R3I1E5_PAULE</name>
<dbReference type="Pfam" id="PF04632">
    <property type="entry name" value="FUSC"/>
    <property type="match status" value="1"/>
</dbReference>
<keyword evidence="4 7" id="KW-0812">Transmembrane</keyword>
<dbReference type="GO" id="GO:0005886">
    <property type="term" value="C:plasma membrane"/>
    <property type="evidence" value="ECO:0007669"/>
    <property type="project" value="UniProtKB-SubCell"/>
</dbReference>
<evidence type="ECO:0000256" key="6">
    <source>
        <dbReference type="ARBA" id="ARBA00023136"/>
    </source>
</evidence>
<organism evidence="8 9">
    <name type="scientific">Paucimonas lemoignei</name>
    <name type="common">Pseudomonas lemoignei</name>
    <dbReference type="NCBI Taxonomy" id="29443"/>
    <lineage>
        <taxon>Bacteria</taxon>
        <taxon>Pseudomonadati</taxon>
        <taxon>Pseudomonadota</taxon>
        <taxon>Betaproteobacteria</taxon>
        <taxon>Burkholderiales</taxon>
        <taxon>Burkholderiaceae</taxon>
        <taxon>Paucimonas</taxon>
    </lineage>
</organism>
<dbReference type="PANTHER" id="PTHR30509:SF9">
    <property type="entry name" value="MULTIDRUG RESISTANCE PROTEIN MDTO"/>
    <property type="match status" value="1"/>
</dbReference>
<evidence type="ECO:0000313" key="9">
    <source>
        <dbReference type="Proteomes" id="UP000295382"/>
    </source>
</evidence>
<evidence type="ECO:0000256" key="3">
    <source>
        <dbReference type="ARBA" id="ARBA00022475"/>
    </source>
</evidence>
<feature type="transmembrane region" description="Helical" evidence="7">
    <location>
        <begin position="448"/>
        <end position="465"/>
    </location>
</feature>
<sequence>MSWPNRNELIYSLKCFAAAMLALYIALRIGLARPFWSMLTAYVVAHPLSGPVRSKAVYRVAGTFVGSSMTIVMVPLLANAPEILSLALALWVAGCLYVSLLDRTPRAYAFMLAGYTAALIGFPAVIDPATIFDVALARVEEIMLGILCATVIHSLFFPRSLGPVLARRLERAVIDARKWMQDALRGASQDGESRDRGKLAADITELRLLSTHLPFDTSHLRWTSSAIGQLHDRLSALVPLLSGVEDRVRELRKIHPESLSGPWSAALEQVEQWALQDASDLASDASRAAELRDTILALAPPVNADTTWEEAMKINLAVRLVGLTYAWQECRQLRHEIEAGLKGHPVATKEERIRLSPSVLHRDRGMALLSAAAAAIAIMACCAFWIVTAWPLGYAAAMMAAVFCSLFATQDDPVPGMKLFMQFTLWSIPMSALYLLVILPAVHNFESLLLVLAPLYIVLGVLIARPSTGGKAMAFLFGVSGTLSMMDTGTADLASFLNFTIGQLAGIGAAMLFTRLLRTVSAEHTARRLLRAGWRELAGLARSARPPSVTEVSARMLDRIALLTPRLAMAPVHENLVAVDALRDLRVGLNMTQLITSPEEIRRRLPILHVLLNSLSEHFRTMPDRPAAAEPGLLDKLDEALQETCALAQRDMVAALVGIRRDLFPDARPYQMASAVEKGL</sequence>
<dbReference type="InterPro" id="IPR006726">
    <property type="entry name" value="PHBA_efflux_AaeB/fusaric-R"/>
</dbReference>
<evidence type="ECO:0000256" key="7">
    <source>
        <dbReference type="SAM" id="Phobius"/>
    </source>
</evidence>
<feature type="transmembrane region" description="Helical" evidence="7">
    <location>
        <begin position="56"/>
        <end position="77"/>
    </location>
</feature>
<feature type="transmembrane region" description="Helical" evidence="7">
    <location>
        <begin position="20"/>
        <end position="44"/>
    </location>
</feature>
<feature type="transmembrane region" description="Helical" evidence="7">
    <location>
        <begin position="107"/>
        <end position="126"/>
    </location>
</feature>
<feature type="transmembrane region" description="Helical" evidence="7">
    <location>
        <begin position="142"/>
        <end position="161"/>
    </location>
</feature>
<evidence type="ECO:0000313" key="8">
    <source>
        <dbReference type="EMBL" id="TCS39352.1"/>
    </source>
</evidence>
<dbReference type="Proteomes" id="UP000295382">
    <property type="component" value="Unassembled WGS sequence"/>
</dbReference>
<keyword evidence="5 7" id="KW-1133">Transmembrane helix</keyword>
<reference evidence="8 9" key="1">
    <citation type="submission" date="2019-03" db="EMBL/GenBank/DDBJ databases">
        <title>Genomic Encyclopedia of Type Strains, Phase IV (KMG-IV): sequencing the most valuable type-strain genomes for metagenomic binning, comparative biology and taxonomic classification.</title>
        <authorList>
            <person name="Goeker M."/>
        </authorList>
    </citation>
    <scope>NUCLEOTIDE SEQUENCE [LARGE SCALE GENOMIC DNA]</scope>
    <source>
        <strain evidence="8 9">DSM 7445</strain>
    </source>
</reference>